<comment type="caution">
    <text evidence="1">The sequence shown here is derived from an EMBL/GenBank/DDBJ whole genome shotgun (WGS) entry which is preliminary data.</text>
</comment>
<accession>A0A8X6WY14</accession>
<organism evidence="1 2">
    <name type="scientific">Trichonephila inaurata madagascariensis</name>
    <dbReference type="NCBI Taxonomy" id="2747483"/>
    <lineage>
        <taxon>Eukaryota</taxon>
        <taxon>Metazoa</taxon>
        <taxon>Ecdysozoa</taxon>
        <taxon>Arthropoda</taxon>
        <taxon>Chelicerata</taxon>
        <taxon>Arachnida</taxon>
        <taxon>Araneae</taxon>
        <taxon>Araneomorphae</taxon>
        <taxon>Entelegynae</taxon>
        <taxon>Araneoidea</taxon>
        <taxon>Nephilidae</taxon>
        <taxon>Trichonephila</taxon>
        <taxon>Trichonephila inaurata</taxon>
    </lineage>
</organism>
<reference evidence="1" key="1">
    <citation type="submission" date="2020-08" db="EMBL/GenBank/DDBJ databases">
        <title>Multicomponent nature underlies the extraordinary mechanical properties of spider dragline silk.</title>
        <authorList>
            <person name="Kono N."/>
            <person name="Nakamura H."/>
            <person name="Mori M."/>
            <person name="Yoshida Y."/>
            <person name="Ohtoshi R."/>
            <person name="Malay A.D."/>
            <person name="Moran D.A.P."/>
            <person name="Tomita M."/>
            <person name="Numata K."/>
            <person name="Arakawa K."/>
        </authorList>
    </citation>
    <scope>NUCLEOTIDE SEQUENCE</scope>
</reference>
<dbReference type="AlphaFoldDB" id="A0A8X6WY14"/>
<dbReference type="Pfam" id="PF14956">
    <property type="entry name" value="DUF4505"/>
    <property type="match status" value="1"/>
</dbReference>
<protein>
    <submittedName>
        <fullName evidence="1">Uncharacterized protein</fullName>
    </submittedName>
</protein>
<sequence length="66" mass="7682">MFKILSRKTFITSITPINIRYISYQQGQSPEPNTREYFYFIDHQGMGMLTEESDDPYGVVIDGTCH</sequence>
<proteinExistence type="predicted"/>
<gene>
    <name evidence="1" type="ORF">TNIN_258613</name>
</gene>
<dbReference type="InterPro" id="IPR028108">
    <property type="entry name" value="DUF4505"/>
</dbReference>
<dbReference type="Proteomes" id="UP000886998">
    <property type="component" value="Unassembled WGS sequence"/>
</dbReference>
<dbReference type="EMBL" id="BMAV01002770">
    <property type="protein sequence ID" value="GFY41936.1"/>
    <property type="molecule type" value="Genomic_DNA"/>
</dbReference>
<evidence type="ECO:0000313" key="1">
    <source>
        <dbReference type="EMBL" id="GFY41936.1"/>
    </source>
</evidence>
<dbReference type="OrthoDB" id="10260024at2759"/>
<keyword evidence="2" id="KW-1185">Reference proteome</keyword>
<evidence type="ECO:0000313" key="2">
    <source>
        <dbReference type="Proteomes" id="UP000886998"/>
    </source>
</evidence>
<name>A0A8X6WY14_9ARAC</name>